<feature type="binding site" evidence="7">
    <location>
        <position position="71"/>
    </location>
    <ligand>
        <name>Zn(2+)</name>
        <dbReference type="ChEBI" id="CHEBI:29105"/>
        <label>1</label>
    </ligand>
</feature>
<evidence type="ECO:0000313" key="10">
    <source>
        <dbReference type="Proteomes" id="UP000249343"/>
    </source>
</evidence>
<dbReference type="AlphaFoldDB" id="A0A328IKN2"/>
<reference evidence="9 10" key="1">
    <citation type="submission" date="2014-04" db="EMBL/GenBank/DDBJ databases">
        <title>Genome study of Napier grass stunt phytoplasma.</title>
        <authorList>
            <person name="Kawicha P."/>
            <person name="Dickinson M."/>
            <person name="Hodgetts J."/>
        </authorList>
    </citation>
    <scope>NUCLEOTIDE SEQUENCE [LARGE SCALE GENOMIC DNA]</scope>
    <source>
        <strain evidence="9 10">NGS-S10</strain>
    </source>
</reference>
<sequence>MIKIGSHVSFRKPLMFLGSLEEALSYGSNTFMIYTGAPQNTKRMDINKNNIEETIIKIKKYNININDLIGHAPYIVNLASHVLLKRKFSISFLTQEIYRFSKMKIKTMVLHPGNATNKNRKESIKWISEGINEIFKNTYSLDTKIALETMSGKGNEIGCYFQEIKDIINLIENKQRISVCLDTCHVFNAGYDIKNNFESVINQFDSIIGLKYLNSFHINDSKYNLGSKKDRHENIGFGEIGFNALIKIIFYPQFLSLPKILETPFINGYPPYKEEIKMIKKQKINNNLKKYFDI</sequence>
<keyword evidence="2 7" id="KW-0479">Metal-binding</keyword>
<dbReference type="GO" id="GO:0003677">
    <property type="term" value="F:DNA binding"/>
    <property type="evidence" value="ECO:0007669"/>
    <property type="project" value="InterPro"/>
</dbReference>
<keyword evidence="3 7" id="KW-0227">DNA damage</keyword>
<dbReference type="Pfam" id="PF01261">
    <property type="entry name" value="AP_endonuc_2"/>
    <property type="match status" value="1"/>
</dbReference>
<dbReference type="NCBIfam" id="NF002196">
    <property type="entry name" value="PRK01060.1-1"/>
    <property type="match status" value="1"/>
</dbReference>
<accession>A0A328IKN2</accession>
<evidence type="ECO:0000256" key="3">
    <source>
        <dbReference type="ARBA" id="ARBA00022763"/>
    </source>
</evidence>
<protein>
    <recommendedName>
        <fullName evidence="7">Probable endonuclease 4</fullName>
        <ecNumber evidence="7">3.1.21.2</ecNumber>
    </recommendedName>
    <alternativeName>
        <fullName evidence="7">Endodeoxyribonuclease IV</fullName>
    </alternativeName>
    <alternativeName>
        <fullName evidence="7">Endonuclease IV</fullName>
    </alternativeName>
</protein>
<feature type="binding site" evidence="7">
    <location>
        <position position="148"/>
    </location>
    <ligand>
        <name>Zn(2+)</name>
        <dbReference type="ChEBI" id="CHEBI:29105"/>
        <label>1</label>
    </ligand>
</feature>
<evidence type="ECO:0000256" key="6">
    <source>
        <dbReference type="ARBA" id="ARBA00023204"/>
    </source>
</evidence>
<dbReference type="PANTHER" id="PTHR21445">
    <property type="entry name" value="ENDONUCLEASE IV ENDODEOXYRIBONUCLEASE IV"/>
    <property type="match status" value="1"/>
</dbReference>
<dbReference type="OrthoDB" id="9805666at2"/>
<keyword evidence="7" id="KW-0540">Nuclease</keyword>
<dbReference type="EMBL" id="JHUK01000003">
    <property type="protein sequence ID" value="RAM57814.1"/>
    <property type="molecule type" value="Genomic_DNA"/>
</dbReference>
<evidence type="ECO:0000256" key="1">
    <source>
        <dbReference type="ARBA" id="ARBA00005340"/>
    </source>
</evidence>
<dbReference type="Gene3D" id="3.20.20.150">
    <property type="entry name" value="Divalent-metal-dependent TIM barrel enzymes"/>
    <property type="match status" value="1"/>
</dbReference>
<comment type="similarity">
    <text evidence="1 7">Belongs to the AP endonuclease 2 family.</text>
</comment>
<proteinExistence type="inferred from homology"/>
<dbReference type="InterPro" id="IPR013022">
    <property type="entry name" value="Xyl_isomerase-like_TIM-brl"/>
</dbReference>
<keyword evidence="7 9" id="KW-0255">Endonuclease</keyword>
<dbReference type="FunFam" id="3.20.20.150:FF:000001">
    <property type="entry name" value="Probable endonuclease 4"/>
    <property type="match status" value="1"/>
</dbReference>
<keyword evidence="4 7" id="KW-0378">Hydrolase</keyword>
<feature type="binding site" evidence="7">
    <location>
        <position position="217"/>
    </location>
    <ligand>
        <name>Zn(2+)</name>
        <dbReference type="ChEBI" id="CHEBI:29105"/>
        <label>2</label>
    </ligand>
</feature>
<evidence type="ECO:0000256" key="4">
    <source>
        <dbReference type="ARBA" id="ARBA00022801"/>
    </source>
</evidence>
<keyword evidence="10" id="KW-1185">Reference proteome</keyword>
<dbReference type="GO" id="GO:0008270">
    <property type="term" value="F:zinc ion binding"/>
    <property type="evidence" value="ECO:0007669"/>
    <property type="project" value="UniProtKB-UniRule"/>
</dbReference>
<dbReference type="Proteomes" id="UP000249343">
    <property type="component" value="Unassembled WGS sequence"/>
</dbReference>
<comment type="cofactor">
    <cofactor evidence="7">
        <name>Zn(2+)</name>
        <dbReference type="ChEBI" id="CHEBI:29105"/>
    </cofactor>
    <text evidence="7">Binds 3 Zn(2+) ions.</text>
</comment>
<dbReference type="CDD" id="cd00019">
    <property type="entry name" value="AP2Ec"/>
    <property type="match status" value="1"/>
</dbReference>
<evidence type="ECO:0000256" key="2">
    <source>
        <dbReference type="ARBA" id="ARBA00022723"/>
    </source>
</evidence>
<dbReference type="GO" id="GO:0006284">
    <property type="term" value="P:base-excision repair"/>
    <property type="evidence" value="ECO:0007669"/>
    <property type="project" value="TreeGrafter"/>
</dbReference>
<dbReference type="SUPFAM" id="SSF51658">
    <property type="entry name" value="Xylose isomerase-like"/>
    <property type="match status" value="1"/>
</dbReference>
<dbReference type="InterPro" id="IPR018246">
    <property type="entry name" value="AP_endonuc_F2_Zn_BS"/>
</dbReference>
<dbReference type="EC" id="3.1.21.2" evidence="7"/>
<dbReference type="GO" id="GO:0003906">
    <property type="term" value="F:DNA-(apurinic or apyrimidinic site) endonuclease activity"/>
    <property type="evidence" value="ECO:0007669"/>
    <property type="project" value="TreeGrafter"/>
</dbReference>
<feature type="binding site" evidence="7">
    <location>
        <position position="111"/>
    </location>
    <ligand>
        <name>Zn(2+)</name>
        <dbReference type="ChEBI" id="CHEBI:29105"/>
        <label>1</label>
    </ligand>
</feature>
<dbReference type="GO" id="GO:0008833">
    <property type="term" value="F:deoxyribonuclease IV (phage-T4-induced) activity"/>
    <property type="evidence" value="ECO:0007669"/>
    <property type="project" value="UniProtKB-UniRule"/>
</dbReference>
<comment type="caution">
    <text evidence="9">The sequence shown here is derived from an EMBL/GenBank/DDBJ whole genome shotgun (WGS) entry which is preliminary data.</text>
</comment>
<keyword evidence="6 7" id="KW-0234">DNA repair</keyword>
<dbReference type="HAMAP" id="MF_00152">
    <property type="entry name" value="Nfo"/>
    <property type="match status" value="1"/>
</dbReference>
<evidence type="ECO:0000256" key="7">
    <source>
        <dbReference type="HAMAP-Rule" id="MF_00152"/>
    </source>
</evidence>
<dbReference type="InterPro" id="IPR001719">
    <property type="entry name" value="AP_endonuc_2"/>
</dbReference>
<evidence type="ECO:0000256" key="5">
    <source>
        <dbReference type="ARBA" id="ARBA00022833"/>
    </source>
</evidence>
<keyword evidence="5 7" id="KW-0862">Zinc</keyword>
<dbReference type="PROSITE" id="PS00730">
    <property type="entry name" value="AP_NUCLEASE_F2_2"/>
    <property type="match status" value="1"/>
</dbReference>
<feature type="binding site" evidence="7">
    <location>
        <position position="185"/>
    </location>
    <ligand>
        <name>Zn(2+)</name>
        <dbReference type="ChEBI" id="CHEBI:29105"/>
        <label>3</label>
    </ligand>
</feature>
<feature type="binding site" evidence="7">
    <location>
        <position position="232"/>
    </location>
    <ligand>
        <name>Zn(2+)</name>
        <dbReference type="ChEBI" id="CHEBI:29105"/>
        <label>3</label>
    </ligand>
</feature>
<feature type="domain" description="Xylose isomerase-like TIM barrel" evidence="8">
    <location>
        <begin position="21"/>
        <end position="281"/>
    </location>
</feature>
<dbReference type="PROSITE" id="PS00731">
    <property type="entry name" value="AP_NUCLEASE_F2_3"/>
    <property type="match status" value="1"/>
</dbReference>
<dbReference type="PANTHER" id="PTHR21445:SF0">
    <property type="entry name" value="APURINIC-APYRIMIDINIC ENDONUCLEASE"/>
    <property type="match status" value="1"/>
</dbReference>
<gene>
    <name evidence="7" type="primary">nfo</name>
    <name evidence="9" type="ORF">DH96_01825</name>
</gene>
<evidence type="ECO:0000259" key="8">
    <source>
        <dbReference type="Pfam" id="PF01261"/>
    </source>
</evidence>
<name>A0A328IKN2_9MOLU</name>
<feature type="binding site" evidence="7">
    <location>
        <position position="230"/>
    </location>
    <ligand>
        <name>Zn(2+)</name>
        <dbReference type="ChEBI" id="CHEBI:29105"/>
        <label>3</label>
    </ligand>
</feature>
<dbReference type="SMART" id="SM00518">
    <property type="entry name" value="AP2Ec"/>
    <property type="match status" value="1"/>
</dbReference>
<dbReference type="InterPro" id="IPR036237">
    <property type="entry name" value="Xyl_isomerase-like_sf"/>
</dbReference>
<comment type="function">
    <text evidence="7">Endonuclease IV plays a role in DNA repair. It cleaves phosphodiester bonds at apurinic or apyrimidinic (AP) sites, generating a 3'-hydroxyl group and a 5'-terminal sugar phosphate.</text>
</comment>
<dbReference type="NCBIfam" id="TIGR00587">
    <property type="entry name" value="nfo"/>
    <property type="match status" value="1"/>
</dbReference>
<organism evidence="9 10">
    <name type="scientific">Candidatus Phytoplasma oryzae</name>
    <dbReference type="NCBI Taxonomy" id="203274"/>
    <lineage>
        <taxon>Bacteria</taxon>
        <taxon>Bacillati</taxon>
        <taxon>Mycoplasmatota</taxon>
        <taxon>Mollicutes</taxon>
        <taxon>Acholeplasmatales</taxon>
        <taxon>Acholeplasmataceae</taxon>
        <taxon>Candidatus Phytoplasma</taxon>
        <taxon>16SrXI (Rice yellow dwarf group)</taxon>
    </lineage>
</organism>
<feature type="binding site" evidence="7">
    <location>
        <position position="262"/>
    </location>
    <ligand>
        <name>Zn(2+)</name>
        <dbReference type="ChEBI" id="CHEBI:29105"/>
        <label>2</label>
    </ligand>
</feature>
<dbReference type="RefSeq" id="WP_066540616.1">
    <property type="nucleotide sequence ID" value="NZ_JHUK01000003.1"/>
</dbReference>
<comment type="catalytic activity">
    <reaction evidence="7">
        <text>Endonucleolytic cleavage to 5'-phosphooligonucleotide end-products.</text>
        <dbReference type="EC" id="3.1.21.2"/>
    </reaction>
</comment>
<feature type="binding site" evidence="7">
    <location>
        <position position="182"/>
    </location>
    <ligand>
        <name>Zn(2+)</name>
        <dbReference type="ChEBI" id="CHEBI:29105"/>
        <label>2</label>
    </ligand>
</feature>
<feature type="binding site" evidence="7">
    <location>
        <position position="148"/>
    </location>
    <ligand>
        <name>Zn(2+)</name>
        <dbReference type="ChEBI" id="CHEBI:29105"/>
        <label>2</label>
    </ligand>
</feature>
<dbReference type="PROSITE" id="PS51432">
    <property type="entry name" value="AP_NUCLEASE_F2_4"/>
    <property type="match status" value="1"/>
</dbReference>
<dbReference type="GO" id="GO:0008081">
    <property type="term" value="F:phosphoric diester hydrolase activity"/>
    <property type="evidence" value="ECO:0007669"/>
    <property type="project" value="TreeGrafter"/>
</dbReference>
<evidence type="ECO:0000313" key="9">
    <source>
        <dbReference type="EMBL" id="RAM57814.1"/>
    </source>
</evidence>